<protein>
    <submittedName>
        <fullName evidence="1">Uncharacterized protein</fullName>
    </submittedName>
</protein>
<evidence type="ECO:0000313" key="1">
    <source>
        <dbReference type="EMBL" id="KAG6588844.1"/>
    </source>
</evidence>
<gene>
    <name evidence="1" type="ORF">SDJN03_17409</name>
</gene>
<dbReference type="EMBL" id="JAGKQH010000011">
    <property type="protein sequence ID" value="KAG6588844.1"/>
    <property type="molecule type" value="Genomic_DNA"/>
</dbReference>
<keyword evidence="2" id="KW-1185">Reference proteome</keyword>
<accession>A0AAV6MXS8</accession>
<feature type="non-terminal residue" evidence="1">
    <location>
        <position position="1"/>
    </location>
</feature>
<comment type="caution">
    <text evidence="1">The sequence shown here is derived from an EMBL/GenBank/DDBJ whole genome shotgun (WGS) entry which is preliminary data.</text>
</comment>
<dbReference type="Proteomes" id="UP000685013">
    <property type="component" value="Chromosome 11"/>
</dbReference>
<proteinExistence type="predicted"/>
<reference evidence="1 2" key="1">
    <citation type="journal article" date="2021" name="Hortic Res">
        <title>The domestication of Cucurbita argyrosperma as revealed by the genome of its wild relative.</title>
        <authorList>
            <person name="Barrera-Redondo J."/>
            <person name="Sanchez-de la Vega G."/>
            <person name="Aguirre-Liguori J.A."/>
            <person name="Castellanos-Morales G."/>
            <person name="Gutierrez-Guerrero Y.T."/>
            <person name="Aguirre-Dugua X."/>
            <person name="Aguirre-Planter E."/>
            <person name="Tenaillon M.I."/>
            <person name="Lira-Saade R."/>
            <person name="Eguiarte L.E."/>
        </authorList>
    </citation>
    <scope>NUCLEOTIDE SEQUENCE [LARGE SCALE GENOMIC DNA]</scope>
    <source>
        <strain evidence="1">JBR-2021</strain>
    </source>
</reference>
<name>A0AAV6MXS8_9ROSI</name>
<organism evidence="1 2">
    <name type="scientific">Cucurbita argyrosperma subsp. sororia</name>
    <dbReference type="NCBI Taxonomy" id="37648"/>
    <lineage>
        <taxon>Eukaryota</taxon>
        <taxon>Viridiplantae</taxon>
        <taxon>Streptophyta</taxon>
        <taxon>Embryophyta</taxon>
        <taxon>Tracheophyta</taxon>
        <taxon>Spermatophyta</taxon>
        <taxon>Magnoliopsida</taxon>
        <taxon>eudicotyledons</taxon>
        <taxon>Gunneridae</taxon>
        <taxon>Pentapetalae</taxon>
        <taxon>rosids</taxon>
        <taxon>fabids</taxon>
        <taxon>Cucurbitales</taxon>
        <taxon>Cucurbitaceae</taxon>
        <taxon>Cucurbiteae</taxon>
        <taxon>Cucurbita</taxon>
    </lineage>
</organism>
<sequence>MSFIRIQDTDPLMAATFLFSNYINEVAVFEFTSEGFTIVASNPSLRFISTFYIDKNSCVDFNIPQSHIVSLSLPLFRGAIMAATPARFDTMAISFQAPDQMILTFENSTPSGPVPNLDHQYVLDLSASEAVDLPLPVNTQFVTVKAQYFGHVLAELPFLPDDLVCITPSSWDVKFSLASTEITLTEEDGQCLNLGYDDVYDTEFYVVLQPRMFFLNLSFRTTANVWFFRTDNMGSLMVVPTSEPYAGYFIHFPRMTP</sequence>
<dbReference type="AlphaFoldDB" id="A0AAV6MXS8"/>
<evidence type="ECO:0000313" key="2">
    <source>
        <dbReference type="Proteomes" id="UP000685013"/>
    </source>
</evidence>